<keyword evidence="1" id="KW-0472">Membrane</keyword>
<evidence type="ECO:0000259" key="2">
    <source>
        <dbReference type="Pfam" id="PF13462"/>
    </source>
</evidence>
<dbReference type="HOGENOM" id="CLU_000288_47_3_11"/>
<dbReference type="Gene3D" id="3.40.30.10">
    <property type="entry name" value="Glutaredoxin"/>
    <property type="match status" value="1"/>
</dbReference>
<gene>
    <name evidence="3" type="ordered locus">Celgi_2886</name>
</gene>
<dbReference type="RefSeq" id="WP_013884896.1">
    <property type="nucleotide sequence ID" value="NC_015671.1"/>
</dbReference>
<dbReference type="OrthoDB" id="117402at2"/>
<reference evidence="4" key="1">
    <citation type="submission" date="2011-04" db="EMBL/GenBank/DDBJ databases">
        <title>Complete sequence of Cellvibrio gilvus ATCC 13127.</title>
        <authorList>
            <person name="Lucas S."/>
            <person name="Han J."/>
            <person name="Lapidus A."/>
            <person name="Cheng J.-F."/>
            <person name="Goodwin L."/>
            <person name="Pitluck S."/>
            <person name="Peters L."/>
            <person name="Munk A."/>
            <person name="Detter J.C."/>
            <person name="Han C."/>
            <person name="Tapia R."/>
            <person name="Land M."/>
            <person name="Hauser L."/>
            <person name="Kyrpides N."/>
            <person name="Ivanova N."/>
            <person name="Ovchinnikova G."/>
            <person name="Pagani I."/>
            <person name="Mead D."/>
            <person name="Brumm P."/>
            <person name="Woyke T."/>
        </authorList>
    </citation>
    <scope>NUCLEOTIDE SEQUENCE [LARGE SCALE GENOMIC DNA]</scope>
    <source>
        <strain evidence="4">ATCC 13127 / NRRL B-14078</strain>
    </source>
</reference>
<name>F8A5T9_CELGA</name>
<dbReference type="Proteomes" id="UP000000485">
    <property type="component" value="Chromosome"/>
</dbReference>
<dbReference type="InterPro" id="IPR036249">
    <property type="entry name" value="Thioredoxin-like_sf"/>
</dbReference>
<evidence type="ECO:0000256" key="1">
    <source>
        <dbReference type="SAM" id="Phobius"/>
    </source>
</evidence>
<dbReference type="Pfam" id="PF13462">
    <property type="entry name" value="Thioredoxin_4"/>
    <property type="match status" value="1"/>
</dbReference>
<protein>
    <submittedName>
        <fullName evidence="3">DSBA oxidoreductase</fullName>
    </submittedName>
</protein>
<keyword evidence="1" id="KW-0812">Transmembrane</keyword>
<dbReference type="SUPFAM" id="SSF52833">
    <property type="entry name" value="Thioredoxin-like"/>
    <property type="match status" value="1"/>
</dbReference>
<evidence type="ECO:0000313" key="4">
    <source>
        <dbReference type="Proteomes" id="UP000000485"/>
    </source>
</evidence>
<dbReference type="InterPro" id="IPR012336">
    <property type="entry name" value="Thioredoxin-like_fold"/>
</dbReference>
<organism evidence="3 4">
    <name type="scientific">Cellulomonas gilvus (strain ATCC 13127 / NRRL B-14078)</name>
    <name type="common">Cellvibrio gilvus</name>
    <dbReference type="NCBI Taxonomy" id="593907"/>
    <lineage>
        <taxon>Bacteria</taxon>
        <taxon>Bacillati</taxon>
        <taxon>Actinomycetota</taxon>
        <taxon>Actinomycetes</taxon>
        <taxon>Micrococcales</taxon>
        <taxon>Cellulomonadaceae</taxon>
        <taxon>Cellulomonas</taxon>
    </lineage>
</organism>
<feature type="transmembrane region" description="Helical" evidence="1">
    <location>
        <begin position="41"/>
        <end position="63"/>
    </location>
</feature>
<keyword evidence="1" id="KW-1133">Transmembrane helix</keyword>
<dbReference type="EMBL" id="CP002665">
    <property type="protein sequence ID" value="AEI13379.1"/>
    <property type="molecule type" value="Genomic_DNA"/>
</dbReference>
<accession>F8A5T9</accession>
<feature type="domain" description="Thioredoxin-like fold" evidence="2">
    <location>
        <begin position="111"/>
        <end position="272"/>
    </location>
</feature>
<keyword evidence="4" id="KW-1185">Reference proteome</keyword>
<evidence type="ECO:0000313" key="3">
    <source>
        <dbReference type="EMBL" id="AEI13379.1"/>
    </source>
</evidence>
<dbReference type="KEGG" id="cga:Celgi_2886"/>
<dbReference type="eggNOG" id="COG1651">
    <property type="taxonomic scope" value="Bacteria"/>
</dbReference>
<dbReference type="STRING" id="593907.Celgi_2886"/>
<proteinExistence type="predicted"/>
<sequence>MTTNDARPGAPLTNAERREQARLQAQQNRIAAQRKRRSQRVAAVTILALALTGLLTALVVTFLQQREGDAAKFPEARPTVGGVVLPRAADPVHGGVPVSAAGAGVAAEDGVTVHVYLDAMCPYCGIFDRVNGADLEELAQQEGVTVVYHPVAALDELSRGTAYSTRAANAAGLIADQDPEHFTAFLSALFAEGTQPQENTPGLSDDEIADVARSVGVDDDVVARFTEQGDQGRTFAGWAAAGMSQIPPNEEGKVGTPTVTIDGVRWTENFTVPGALRAAVEAARG</sequence>
<dbReference type="AlphaFoldDB" id="F8A5T9"/>